<accession>X1RLB7</accession>
<dbReference type="AlphaFoldDB" id="X1RLB7"/>
<dbReference type="PANTHER" id="PTHR35333">
    <property type="entry name" value="BETA-LACTAMASE"/>
    <property type="match status" value="1"/>
</dbReference>
<dbReference type="GO" id="GO:0046677">
    <property type="term" value="P:response to antibiotic"/>
    <property type="evidence" value="ECO:0007669"/>
    <property type="project" value="InterPro"/>
</dbReference>
<dbReference type="Gene3D" id="3.40.710.10">
    <property type="entry name" value="DD-peptidase/beta-lactamase superfamily"/>
    <property type="match status" value="1"/>
</dbReference>
<dbReference type="GO" id="GO:0030655">
    <property type="term" value="P:beta-lactam antibiotic catabolic process"/>
    <property type="evidence" value="ECO:0007669"/>
    <property type="project" value="InterPro"/>
</dbReference>
<dbReference type="SUPFAM" id="SSF56601">
    <property type="entry name" value="beta-lactamase/transpeptidase-like"/>
    <property type="match status" value="1"/>
</dbReference>
<dbReference type="Pfam" id="PF13354">
    <property type="entry name" value="Beta-lactamase2"/>
    <property type="match status" value="1"/>
</dbReference>
<dbReference type="InterPro" id="IPR012338">
    <property type="entry name" value="Beta-lactam/transpept-like"/>
</dbReference>
<proteinExistence type="predicted"/>
<name>X1RLB7_9ZZZZ</name>
<gene>
    <name evidence="2" type="ORF">S12H4_21196</name>
</gene>
<reference evidence="2" key="1">
    <citation type="journal article" date="2014" name="Front. Microbiol.">
        <title>High frequency of phylogenetically diverse reductive dehalogenase-homologous genes in deep subseafloor sedimentary metagenomes.</title>
        <authorList>
            <person name="Kawai M."/>
            <person name="Futagami T."/>
            <person name="Toyoda A."/>
            <person name="Takaki Y."/>
            <person name="Nishi S."/>
            <person name="Hori S."/>
            <person name="Arai W."/>
            <person name="Tsubouchi T."/>
            <person name="Morono Y."/>
            <person name="Uchiyama I."/>
            <person name="Ito T."/>
            <person name="Fujiyama A."/>
            <person name="Inagaki F."/>
            <person name="Takami H."/>
        </authorList>
    </citation>
    <scope>NUCLEOTIDE SEQUENCE</scope>
    <source>
        <strain evidence="2">Expedition CK06-06</strain>
    </source>
</reference>
<evidence type="ECO:0000313" key="2">
    <source>
        <dbReference type="EMBL" id="GAI81428.1"/>
    </source>
</evidence>
<organism evidence="2">
    <name type="scientific">marine sediment metagenome</name>
    <dbReference type="NCBI Taxonomy" id="412755"/>
    <lineage>
        <taxon>unclassified sequences</taxon>
        <taxon>metagenomes</taxon>
        <taxon>ecological metagenomes</taxon>
    </lineage>
</organism>
<protein>
    <recommendedName>
        <fullName evidence="1">Beta-lactamase class A catalytic domain-containing protein</fullName>
    </recommendedName>
</protein>
<comment type="caution">
    <text evidence="2">The sequence shown here is derived from an EMBL/GenBank/DDBJ whole genome shotgun (WGS) entry which is preliminary data.</text>
</comment>
<dbReference type="InterPro" id="IPR045155">
    <property type="entry name" value="Beta-lactam_cat"/>
</dbReference>
<dbReference type="InterPro" id="IPR000871">
    <property type="entry name" value="Beta-lactam_class-A"/>
</dbReference>
<dbReference type="EMBL" id="BARW01010865">
    <property type="protein sequence ID" value="GAI81428.1"/>
    <property type="molecule type" value="Genomic_DNA"/>
</dbReference>
<sequence length="150" mass="16629">DEVIASYRQKLKKDPDLGKQAQKEFSTILLDQSTPRAMTNLLEKIFTQKILDKKSCDFIIDVMLKCDTGKGRIKGGLPLGTAVAHKTGTIGGTVNDVGIIYLPDGLGHVAVSIFFKDTAEGKTKEIEEKIAKISRFIYDYFYFTAPVNSH</sequence>
<feature type="domain" description="Beta-lactamase class A catalytic" evidence="1">
    <location>
        <begin position="19"/>
        <end position="114"/>
    </location>
</feature>
<dbReference type="PANTHER" id="PTHR35333:SF3">
    <property type="entry name" value="BETA-LACTAMASE-TYPE TRANSPEPTIDASE FOLD CONTAINING PROTEIN"/>
    <property type="match status" value="1"/>
</dbReference>
<evidence type="ECO:0000259" key="1">
    <source>
        <dbReference type="Pfam" id="PF13354"/>
    </source>
</evidence>
<dbReference type="GO" id="GO:0008800">
    <property type="term" value="F:beta-lactamase activity"/>
    <property type="evidence" value="ECO:0007669"/>
    <property type="project" value="InterPro"/>
</dbReference>
<feature type="non-terminal residue" evidence="2">
    <location>
        <position position="1"/>
    </location>
</feature>